<dbReference type="EMBL" id="CP047652">
    <property type="protein sequence ID" value="QHI95260.1"/>
    <property type="molecule type" value="Genomic_DNA"/>
</dbReference>
<dbReference type="GO" id="GO:0016791">
    <property type="term" value="F:phosphatase activity"/>
    <property type="evidence" value="ECO:0007669"/>
    <property type="project" value="TreeGrafter"/>
</dbReference>
<dbReference type="SUPFAM" id="SSF56784">
    <property type="entry name" value="HAD-like"/>
    <property type="match status" value="1"/>
</dbReference>
<proteinExistence type="predicted"/>
<dbReference type="InterPro" id="IPR006379">
    <property type="entry name" value="HAD-SF_hydro_IIB"/>
</dbReference>
<dbReference type="Pfam" id="PF08282">
    <property type="entry name" value="Hydrolase_3"/>
    <property type="match status" value="1"/>
</dbReference>
<dbReference type="InterPro" id="IPR000150">
    <property type="entry name" value="Cof"/>
</dbReference>
<accession>A0A6P1NFC9</accession>
<name>A0A6P1NFC9_9PROT</name>
<dbReference type="KEGG" id="bomb:GT348_02295"/>
<dbReference type="GO" id="GO:0000287">
    <property type="term" value="F:magnesium ion binding"/>
    <property type="evidence" value="ECO:0007669"/>
    <property type="project" value="TreeGrafter"/>
</dbReference>
<gene>
    <name evidence="1" type="ORF">GT348_02295</name>
</gene>
<dbReference type="NCBIfam" id="TIGR00099">
    <property type="entry name" value="Cof-subfamily"/>
    <property type="match status" value="1"/>
</dbReference>
<dbReference type="CDD" id="cd07516">
    <property type="entry name" value="HAD_Pase"/>
    <property type="match status" value="1"/>
</dbReference>
<dbReference type="InterPro" id="IPR023214">
    <property type="entry name" value="HAD_sf"/>
</dbReference>
<keyword evidence="2" id="KW-1185">Reference proteome</keyword>
<dbReference type="PANTHER" id="PTHR10000:SF8">
    <property type="entry name" value="HAD SUPERFAMILY HYDROLASE-LIKE, TYPE 3"/>
    <property type="match status" value="1"/>
</dbReference>
<dbReference type="SFLD" id="SFLDS00003">
    <property type="entry name" value="Haloacid_Dehalogenase"/>
    <property type="match status" value="1"/>
</dbReference>
<reference evidence="1 2" key="1">
    <citation type="submission" date="2020-01" db="EMBL/GenBank/DDBJ databases">
        <title>Genome sequencing of strain KACC 21507.</title>
        <authorList>
            <person name="Heo J."/>
            <person name="Kim S.-J."/>
            <person name="Kim J.-S."/>
            <person name="Hong S.-B."/>
            <person name="Kwon S.-W."/>
        </authorList>
    </citation>
    <scope>NUCLEOTIDE SEQUENCE [LARGE SCALE GENOMIC DNA]</scope>
    <source>
        <strain evidence="1 2">KACC 21507</strain>
    </source>
</reference>
<dbReference type="Gene3D" id="3.40.50.1000">
    <property type="entry name" value="HAD superfamily/HAD-like"/>
    <property type="match status" value="1"/>
</dbReference>
<dbReference type="SFLD" id="SFLDG01140">
    <property type="entry name" value="C2.B:_Phosphomannomutase_and_P"/>
    <property type="match status" value="1"/>
</dbReference>
<dbReference type="Gene3D" id="3.30.1240.10">
    <property type="match status" value="1"/>
</dbReference>
<dbReference type="GO" id="GO:0005829">
    <property type="term" value="C:cytosol"/>
    <property type="evidence" value="ECO:0007669"/>
    <property type="project" value="TreeGrafter"/>
</dbReference>
<sequence>MRDKDLPFKIIMSDMDGTLLPPDKIITPKSLEMIERLQAADIKLCLASARPPKGMMRYIKQLDLNNICAGFNGSVIFGPHGHLYRDITLPLPLVQELISALLPHPIEIWLQDYETWLVEDASTELVIYEQGVTDVAPREVDNLLEHAMPVSRIVATGPDINLIASLEHSFNNSYKDQAAITRSSPYMLDITAPVATKGAALRAIAELYKIQPQQIIAIGDAENDISLLEESGLGIAMGHAPQALKNVASFVTDDNENEGWANAVEKIILPRL</sequence>
<dbReference type="InterPro" id="IPR036412">
    <property type="entry name" value="HAD-like_sf"/>
</dbReference>
<organism evidence="1 2">
    <name type="scientific">Aristophania vespae</name>
    <dbReference type="NCBI Taxonomy" id="2697033"/>
    <lineage>
        <taxon>Bacteria</taxon>
        <taxon>Pseudomonadati</taxon>
        <taxon>Pseudomonadota</taxon>
        <taxon>Alphaproteobacteria</taxon>
        <taxon>Acetobacterales</taxon>
        <taxon>Acetobacteraceae</taxon>
        <taxon>Aristophania</taxon>
    </lineage>
</organism>
<evidence type="ECO:0000313" key="2">
    <source>
        <dbReference type="Proteomes" id="UP000463975"/>
    </source>
</evidence>
<dbReference type="Proteomes" id="UP000463975">
    <property type="component" value="Chromosome"/>
</dbReference>
<evidence type="ECO:0000313" key="1">
    <source>
        <dbReference type="EMBL" id="QHI95260.1"/>
    </source>
</evidence>
<dbReference type="PANTHER" id="PTHR10000">
    <property type="entry name" value="PHOSPHOSERINE PHOSPHATASE"/>
    <property type="match status" value="1"/>
</dbReference>
<dbReference type="RefSeq" id="WP_160618338.1">
    <property type="nucleotide sequence ID" value="NZ_CP047652.1"/>
</dbReference>
<protein>
    <submittedName>
        <fullName evidence="1">Cof-type HAD-IIB family hydrolase</fullName>
    </submittedName>
</protein>
<keyword evidence="1" id="KW-0378">Hydrolase</keyword>
<dbReference type="AlphaFoldDB" id="A0A6P1NFC9"/>
<dbReference type="NCBIfam" id="TIGR01484">
    <property type="entry name" value="HAD-SF-IIB"/>
    <property type="match status" value="1"/>
</dbReference>